<gene>
    <name evidence="2" type="ORF">SKAU_G00082590</name>
</gene>
<evidence type="ECO:0000256" key="1">
    <source>
        <dbReference type="SAM" id="MobiDB-lite"/>
    </source>
</evidence>
<dbReference type="AlphaFoldDB" id="A0A9Q1FV44"/>
<dbReference type="Pfam" id="PF17721">
    <property type="entry name" value="POU2AF2"/>
    <property type="match status" value="2"/>
</dbReference>
<feature type="region of interest" description="Disordered" evidence="1">
    <location>
        <begin position="186"/>
        <end position="214"/>
    </location>
</feature>
<evidence type="ECO:0000313" key="2">
    <source>
        <dbReference type="EMBL" id="KAJ8368231.1"/>
    </source>
</evidence>
<feature type="region of interest" description="Disordered" evidence="1">
    <location>
        <begin position="247"/>
        <end position="289"/>
    </location>
</feature>
<dbReference type="InterPro" id="IPR037655">
    <property type="entry name" value="POU2AF2"/>
</dbReference>
<dbReference type="Proteomes" id="UP001152622">
    <property type="component" value="Chromosome 3"/>
</dbReference>
<evidence type="ECO:0000313" key="3">
    <source>
        <dbReference type="Proteomes" id="UP001152622"/>
    </source>
</evidence>
<feature type="compositionally biased region" description="Polar residues" evidence="1">
    <location>
        <begin position="186"/>
        <end position="196"/>
    </location>
</feature>
<accession>A0A9Q1FV44</accession>
<protein>
    <submittedName>
        <fullName evidence="2">Uncharacterized protein</fullName>
    </submittedName>
</protein>
<dbReference type="PANTHER" id="PTHR28376:SF1">
    <property type="entry name" value="POU DOMAIN CLASS 2-ASSOCIATING FACTOR 2"/>
    <property type="match status" value="1"/>
</dbReference>
<dbReference type="GO" id="GO:0003713">
    <property type="term" value="F:transcription coactivator activity"/>
    <property type="evidence" value="ECO:0007669"/>
    <property type="project" value="TreeGrafter"/>
</dbReference>
<dbReference type="EMBL" id="JAINUF010000003">
    <property type="protein sequence ID" value="KAJ8368231.1"/>
    <property type="molecule type" value="Genomic_DNA"/>
</dbReference>
<dbReference type="GO" id="GO:0005634">
    <property type="term" value="C:nucleus"/>
    <property type="evidence" value="ECO:0007669"/>
    <property type="project" value="TreeGrafter"/>
</dbReference>
<name>A0A9Q1FV44_SYNKA</name>
<dbReference type="GO" id="GO:0043565">
    <property type="term" value="F:sequence-specific DNA binding"/>
    <property type="evidence" value="ECO:0007669"/>
    <property type="project" value="TreeGrafter"/>
</dbReference>
<proteinExistence type="predicted"/>
<dbReference type="PANTHER" id="PTHR28376">
    <property type="entry name" value="RGD1562914"/>
    <property type="match status" value="1"/>
</dbReference>
<sequence>MLPGYYGMRRPFISESEFCHPAKQFPPEVYNSSLGGKALPTDPSSMAGYSSLIDSYYPESFGDYRNTAFPSGGTSIFPPSALSSLLPPFSGDSHFILIRPFTIAPCQSLCHNLTIATPSPLHAHPAASTTLLCTPRTATPRRSPTAKPPSHISILSLSLQRDTWDQPAADSVSPGEGLCADSLANVQTPASDSGSPSPYRGSIRGSGPSSAQNYAFHPLDEVHYSTPYPSAAGYACSPYMTVPSELASKMQTLSGEESDSAPPTLSDPTPWQKDDGTSTWSPYEIRRAY</sequence>
<comment type="caution">
    <text evidence="2">The sequence shown here is derived from an EMBL/GenBank/DDBJ whole genome shotgun (WGS) entry which is preliminary data.</text>
</comment>
<feature type="compositionally biased region" description="Polar residues" evidence="1">
    <location>
        <begin position="249"/>
        <end position="269"/>
    </location>
</feature>
<keyword evidence="3" id="KW-1185">Reference proteome</keyword>
<reference evidence="2" key="1">
    <citation type="journal article" date="2023" name="Science">
        <title>Genome structures resolve the early diversification of teleost fishes.</title>
        <authorList>
            <person name="Parey E."/>
            <person name="Louis A."/>
            <person name="Montfort J."/>
            <person name="Bouchez O."/>
            <person name="Roques C."/>
            <person name="Iampietro C."/>
            <person name="Lluch J."/>
            <person name="Castinel A."/>
            <person name="Donnadieu C."/>
            <person name="Desvignes T."/>
            <person name="Floi Bucao C."/>
            <person name="Jouanno E."/>
            <person name="Wen M."/>
            <person name="Mejri S."/>
            <person name="Dirks R."/>
            <person name="Jansen H."/>
            <person name="Henkel C."/>
            <person name="Chen W.J."/>
            <person name="Zahm M."/>
            <person name="Cabau C."/>
            <person name="Klopp C."/>
            <person name="Thompson A.W."/>
            <person name="Robinson-Rechavi M."/>
            <person name="Braasch I."/>
            <person name="Lecointre G."/>
            <person name="Bobe J."/>
            <person name="Postlethwait J.H."/>
            <person name="Berthelot C."/>
            <person name="Roest Crollius H."/>
            <person name="Guiguen Y."/>
        </authorList>
    </citation>
    <scope>NUCLEOTIDE SEQUENCE</scope>
    <source>
        <strain evidence="2">WJC10195</strain>
    </source>
</reference>
<organism evidence="2 3">
    <name type="scientific">Synaphobranchus kaupii</name>
    <name type="common">Kaup's arrowtooth eel</name>
    <dbReference type="NCBI Taxonomy" id="118154"/>
    <lineage>
        <taxon>Eukaryota</taxon>
        <taxon>Metazoa</taxon>
        <taxon>Chordata</taxon>
        <taxon>Craniata</taxon>
        <taxon>Vertebrata</taxon>
        <taxon>Euteleostomi</taxon>
        <taxon>Actinopterygii</taxon>
        <taxon>Neopterygii</taxon>
        <taxon>Teleostei</taxon>
        <taxon>Anguilliformes</taxon>
        <taxon>Synaphobranchidae</taxon>
        <taxon>Synaphobranchus</taxon>
    </lineage>
</organism>
<dbReference type="OrthoDB" id="9892004at2759"/>